<dbReference type="PANTHER" id="PTHR22993:SF9">
    <property type="entry name" value="FORMAMIDOPYRIMIDINE-DNA GLYCOSYLASE"/>
    <property type="match status" value="1"/>
</dbReference>
<dbReference type="SUPFAM" id="SSF46946">
    <property type="entry name" value="S13-like H2TH domain"/>
    <property type="match status" value="1"/>
</dbReference>
<comment type="cofactor">
    <cofactor evidence="2">
        <name>Zn(2+)</name>
        <dbReference type="ChEBI" id="CHEBI:29105"/>
    </cofactor>
</comment>
<dbReference type="FunFam" id="1.10.8.50:FF:000003">
    <property type="entry name" value="Formamidopyrimidine-DNA glycosylase"/>
    <property type="match status" value="1"/>
</dbReference>
<keyword evidence="6" id="KW-0227">DNA damage</keyword>
<keyword evidence="12" id="KW-0456">Lyase</keyword>
<evidence type="ECO:0000259" key="18">
    <source>
        <dbReference type="PROSITE" id="PS51068"/>
    </source>
</evidence>
<comment type="similarity">
    <text evidence="3">Belongs to the FPG family.</text>
</comment>
<dbReference type="Pfam" id="PF01149">
    <property type="entry name" value="Fapy_DNA_glyco"/>
    <property type="match status" value="1"/>
</dbReference>
<evidence type="ECO:0000313" key="20">
    <source>
        <dbReference type="Proteomes" id="UP000034881"/>
    </source>
</evidence>
<dbReference type="GO" id="GO:0140078">
    <property type="term" value="F:class I DNA-(apurinic or apyrimidinic site) endonuclease activity"/>
    <property type="evidence" value="ECO:0007669"/>
    <property type="project" value="UniProtKB-EC"/>
</dbReference>
<dbReference type="GO" id="GO:0006284">
    <property type="term" value="P:base-excision repair"/>
    <property type="evidence" value="ECO:0007669"/>
    <property type="project" value="InterPro"/>
</dbReference>
<dbReference type="GO" id="GO:0003684">
    <property type="term" value="F:damaged DNA binding"/>
    <property type="evidence" value="ECO:0007669"/>
    <property type="project" value="InterPro"/>
</dbReference>
<comment type="caution">
    <text evidence="19">The sequence shown here is derived from an EMBL/GenBank/DDBJ whole genome shotgun (WGS) entry which is preliminary data.</text>
</comment>
<accession>A0A0G0TWA6</accession>
<comment type="catalytic activity">
    <reaction evidence="15">
        <text>2'-deoxyribonucleotide-(2'-deoxyribose 5'-phosphate)-2'-deoxyribonucleotide-DNA = a 3'-end 2'-deoxyribonucleotide-(2,3-dehydro-2,3-deoxyribose 5'-phosphate)-DNA + a 5'-end 5'-phospho-2'-deoxyribonucleoside-DNA + H(+)</text>
        <dbReference type="Rhea" id="RHEA:66592"/>
        <dbReference type="Rhea" id="RHEA-COMP:13180"/>
        <dbReference type="Rhea" id="RHEA-COMP:16897"/>
        <dbReference type="Rhea" id="RHEA-COMP:17067"/>
        <dbReference type="ChEBI" id="CHEBI:15378"/>
        <dbReference type="ChEBI" id="CHEBI:136412"/>
        <dbReference type="ChEBI" id="CHEBI:157695"/>
        <dbReference type="ChEBI" id="CHEBI:167181"/>
        <dbReference type="EC" id="4.2.99.18"/>
    </reaction>
</comment>
<evidence type="ECO:0000256" key="15">
    <source>
        <dbReference type="ARBA" id="ARBA00044632"/>
    </source>
</evidence>
<name>A0A0G0TWA6_9BACT</name>
<keyword evidence="5" id="KW-0479">Metal-binding</keyword>
<feature type="domain" description="Formamidopyrimidine-DNA glycosylase catalytic" evidence="18">
    <location>
        <begin position="2"/>
        <end position="154"/>
    </location>
</feature>
<comment type="catalytic activity">
    <reaction evidence="1">
        <text>Hydrolysis of DNA containing ring-opened 7-methylguanine residues, releasing 2,6-diamino-4-hydroxy-5-(N-methyl)formamidopyrimidine.</text>
        <dbReference type="EC" id="3.2.2.23"/>
    </reaction>
</comment>
<dbReference type="Pfam" id="PF06831">
    <property type="entry name" value="H2TH"/>
    <property type="match status" value="1"/>
</dbReference>
<evidence type="ECO:0000256" key="11">
    <source>
        <dbReference type="ARBA" id="ARBA00023204"/>
    </source>
</evidence>
<reference evidence="19 20" key="1">
    <citation type="journal article" date="2015" name="Nature">
        <title>rRNA introns, odd ribosomes, and small enigmatic genomes across a large radiation of phyla.</title>
        <authorList>
            <person name="Brown C.T."/>
            <person name="Hug L.A."/>
            <person name="Thomas B.C."/>
            <person name="Sharon I."/>
            <person name="Castelle C.J."/>
            <person name="Singh A."/>
            <person name="Wilkins M.J."/>
            <person name="Williams K.H."/>
            <person name="Banfield J.F."/>
        </authorList>
    </citation>
    <scope>NUCLEOTIDE SEQUENCE [LARGE SCALE GENOMIC DNA]</scope>
</reference>
<evidence type="ECO:0000256" key="2">
    <source>
        <dbReference type="ARBA" id="ARBA00001947"/>
    </source>
</evidence>
<keyword evidence="9" id="KW-0862">Zinc</keyword>
<dbReference type="GO" id="GO:0008270">
    <property type="term" value="F:zinc ion binding"/>
    <property type="evidence" value="ECO:0007669"/>
    <property type="project" value="UniProtKB-KW"/>
</dbReference>
<dbReference type="Proteomes" id="UP000034881">
    <property type="component" value="Unassembled WGS sequence"/>
</dbReference>
<dbReference type="InterPro" id="IPR010979">
    <property type="entry name" value="Ribosomal_uS13-like_H2TH"/>
</dbReference>
<dbReference type="CDD" id="cd08966">
    <property type="entry name" value="EcFpg-like_N"/>
    <property type="match status" value="1"/>
</dbReference>
<evidence type="ECO:0000256" key="8">
    <source>
        <dbReference type="ARBA" id="ARBA00022801"/>
    </source>
</evidence>
<evidence type="ECO:0000256" key="14">
    <source>
        <dbReference type="ARBA" id="ARBA00023295"/>
    </source>
</evidence>
<evidence type="ECO:0000256" key="5">
    <source>
        <dbReference type="ARBA" id="ARBA00022723"/>
    </source>
</evidence>
<proteinExistence type="inferred from homology"/>
<dbReference type="NCBIfam" id="TIGR00577">
    <property type="entry name" value="fpg"/>
    <property type="match status" value="1"/>
</dbReference>
<dbReference type="PROSITE" id="PS01242">
    <property type="entry name" value="ZF_FPG_1"/>
    <property type="match status" value="1"/>
</dbReference>
<comment type="subunit">
    <text evidence="4">Monomer.</text>
</comment>
<evidence type="ECO:0000256" key="6">
    <source>
        <dbReference type="ARBA" id="ARBA00022763"/>
    </source>
</evidence>
<evidence type="ECO:0000256" key="16">
    <source>
        <dbReference type="PROSITE-ProRule" id="PRU00391"/>
    </source>
</evidence>
<dbReference type="InterPro" id="IPR035937">
    <property type="entry name" value="FPG_N"/>
</dbReference>
<sequence>MPELPEVEVIRLGLTKKIIGLKIQKIQILSPKSFIGNPNLAQGKNVLKIWRRAKLLGIDLVGEKLLAIRRSLIAKSKKLTANSEQQITLLFHLKMSGQLIYIPSEKRIASSEKRFIGGHPTEDMLGTMPNPHTRVIFTFSNNSHLYFNDQRRFGWVKVIDNGQLAIDNSLKNLGPEPLEKGFTWEVLKQNLLRHKSMPVKVAIMDQSAVSGIGNIYSNEACFNAKIDPRTKVGDLTDKQFKSLFEGIIKALKEGIKRGGSTRAHFVDPEGHKGYFLDYAYVYWRDKHPCKMCKTEIKKIALAGRGTYFCLHCQK</sequence>
<dbReference type="AlphaFoldDB" id="A0A0G0TWA6"/>
<organism evidence="19 20">
    <name type="scientific">Candidatus Daviesbacteria bacterium GW2011_GWC2_40_12</name>
    <dbReference type="NCBI Taxonomy" id="1618431"/>
    <lineage>
        <taxon>Bacteria</taxon>
        <taxon>Candidatus Daviesiibacteriota</taxon>
    </lineage>
</organism>
<dbReference type="Pfam" id="PF06827">
    <property type="entry name" value="zf-FPG_IleRS"/>
    <property type="match status" value="1"/>
</dbReference>
<dbReference type="PANTHER" id="PTHR22993">
    <property type="entry name" value="FORMAMIDOPYRIMIDINE-DNA GLYCOSYLASE"/>
    <property type="match status" value="1"/>
</dbReference>
<dbReference type="Gene3D" id="1.10.8.50">
    <property type="match status" value="1"/>
</dbReference>
<evidence type="ECO:0000256" key="12">
    <source>
        <dbReference type="ARBA" id="ARBA00023239"/>
    </source>
</evidence>
<keyword evidence="8" id="KW-0378">Hydrolase</keyword>
<dbReference type="GO" id="GO:0034039">
    <property type="term" value="F:8-oxo-7,8-dihydroguanine DNA N-glycosylase activity"/>
    <property type="evidence" value="ECO:0007669"/>
    <property type="project" value="TreeGrafter"/>
</dbReference>
<dbReference type="SUPFAM" id="SSF81624">
    <property type="entry name" value="N-terminal domain of MutM-like DNA repair proteins"/>
    <property type="match status" value="1"/>
</dbReference>
<dbReference type="InterPro" id="IPR012319">
    <property type="entry name" value="FPG_cat"/>
</dbReference>
<dbReference type="InterPro" id="IPR015886">
    <property type="entry name" value="H2TH_FPG"/>
</dbReference>
<evidence type="ECO:0000256" key="4">
    <source>
        <dbReference type="ARBA" id="ARBA00011245"/>
    </source>
</evidence>
<dbReference type="SMART" id="SM01232">
    <property type="entry name" value="H2TH"/>
    <property type="match status" value="1"/>
</dbReference>
<protein>
    <submittedName>
        <fullName evidence="19">Formamidopyrimidine-DNA glycosylase</fullName>
    </submittedName>
</protein>
<dbReference type="PROSITE" id="PS51066">
    <property type="entry name" value="ZF_FPG_2"/>
    <property type="match status" value="1"/>
</dbReference>
<evidence type="ECO:0000256" key="9">
    <source>
        <dbReference type="ARBA" id="ARBA00022833"/>
    </source>
</evidence>
<dbReference type="PATRIC" id="fig|1618431.3.peg.494"/>
<dbReference type="NCBIfam" id="NF002211">
    <property type="entry name" value="PRK01103.1"/>
    <property type="match status" value="1"/>
</dbReference>
<dbReference type="SMART" id="SM00898">
    <property type="entry name" value="Fapy_DNA_glyco"/>
    <property type="match status" value="1"/>
</dbReference>
<dbReference type="InterPro" id="IPR020629">
    <property type="entry name" value="FPG_Glyclase"/>
</dbReference>
<gene>
    <name evidence="19" type="ORF">UT77_C0003G0037</name>
</gene>
<evidence type="ECO:0000256" key="7">
    <source>
        <dbReference type="ARBA" id="ARBA00022771"/>
    </source>
</evidence>
<dbReference type="EMBL" id="LBYB01000003">
    <property type="protein sequence ID" value="KKR42242.1"/>
    <property type="molecule type" value="Genomic_DNA"/>
</dbReference>
<keyword evidence="11" id="KW-0234">DNA repair</keyword>
<evidence type="ECO:0000256" key="13">
    <source>
        <dbReference type="ARBA" id="ARBA00023268"/>
    </source>
</evidence>
<keyword evidence="7 16" id="KW-0863">Zinc-finger</keyword>
<dbReference type="InterPro" id="IPR010663">
    <property type="entry name" value="Znf_FPG/IleRS"/>
</dbReference>
<keyword evidence="10" id="KW-0238">DNA-binding</keyword>
<evidence type="ECO:0000256" key="10">
    <source>
        <dbReference type="ARBA" id="ARBA00023125"/>
    </source>
</evidence>
<dbReference type="Gene3D" id="3.20.190.10">
    <property type="entry name" value="MutM-like, N-terminal"/>
    <property type="match status" value="1"/>
</dbReference>
<evidence type="ECO:0000256" key="1">
    <source>
        <dbReference type="ARBA" id="ARBA00001668"/>
    </source>
</evidence>
<evidence type="ECO:0000259" key="17">
    <source>
        <dbReference type="PROSITE" id="PS51066"/>
    </source>
</evidence>
<dbReference type="PROSITE" id="PS51068">
    <property type="entry name" value="FPG_CAT"/>
    <property type="match status" value="1"/>
</dbReference>
<evidence type="ECO:0000313" key="19">
    <source>
        <dbReference type="EMBL" id="KKR42242.1"/>
    </source>
</evidence>
<dbReference type="InterPro" id="IPR015887">
    <property type="entry name" value="DNA_glyclase_Znf_dom_DNA_BS"/>
</dbReference>
<dbReference type="InterPro" id="IPR000214">
    <property type="entry name" value="Znf_DNA_glyclase/AP_lyase"/>
</dbReference>
<feature type="domain" description="FPG-type" evidence="17">
    <location>
        <begin position="280"/>
        <end position="314"/>
    </location>
</feature>
<keyword evidence="14" id="KW-0326">Glycosidase</keyword>
<evidence type="ECO:0000256" key="3">
    <source>
        <dbReference type="ARBA" id="ARBA00009409"/>
    </source>
</evidence>
<keyword evidence="13" id="KW-0511">Multifunctional enzyme</keyword>
<dbReference type="SUPFAM" id="SSF57716">
    <property type="entry name" value="Glucocorticoid receptor-like (DNA-binding domain)"/>
    <property type="match status" value="1"/>
</dbReference>